<proteinExistence type="predicted"/>
<feature type="signal peptide" evidence="1">
    <location>
        <begin position="1"/>
        <end position="26"/>
    </location>
</feature>
<dbReference type="PANTHER" id="PTHR43649:SF14">
    <property type="entry name" value="BLR3389 PROTEIN"/>
    <property type="match status" value="1"/>
</dbReference>
<dbReference type="InterPro" id="IPR050490">
    <property type="entry name" value="Bact_solute-bd_prot1"/>
</dbReference>
<dbReference type="Gene3D" id="3.40.190.10">
    <property type="entry name" value="Periplasmic binding protein-like II"/>
    <property type="match status" value="2"/>
</dbReference>
<keyword evidence="3" id="KW-1185">Reference proteome</keyword>
<sequence>MNVRLSTPRRLAAIAIALSMTLPSLTACGDDSTQAPTDANAPVTLTWWHNGNQDPALGVWQSVADQYHKDHPNVSFKVEPAQNEALKTKISVALQSPNPPSIFQQWGGGALATQVESGKILDMTEQVKPWISELGAAAQGWQVEGKQYGIPYDLHVVGFWYRKDLFEQAGIAGAPKTMAELNDAVTKLKAKNITPISIGSKDKWPDAFWWSYFAIRECSTDTVKNTVKNLKMDDPCWVKAGEDLKAFLDTKPFQDAFLGTPAQQGAGSSAGLVANGKAAMELQGDWELPTMIPLTEDKQFASKLSWFPFPTIEGGKGTPGTALGGGDGFSCAVKAGPACADFLKYVASADVQAKLVSSNTATLPANPKAISAIQDASLKTVQEYLNGAPYIQVYFDQALPTSVGQALNDAIADFFAGKGSPQGIVDAFGKAVANK</sequence>
<reference evidence="2" key="2">
    <citation type="submission" date="2023-01" db="EMBL/GenBank/DDBJ databases">
        <authorList>
            <person name="Sun Q."/>
            <person name="Evtushenko L."/>
        </authorList>
    </citation>
    <scope>NUCLEOTIDE SEQUENCE</scope>
    <source>
        <strain evidence="2">VKM Ac-1321</strain>
    </source>
</reference>
<dbReference type="PANTHER" id="PTHR43649">
    <property type="entry name" value="ARABINOSE-BINDING PROTEIN-RELATED"/>
    <property type="match status" value="1"/>
</dbReference>
<evidence type="ECO:0000256" key="1">
    <source>
        <dbReference type="SAM" id="SignalP"/>
    </source>
</evidence>
<comment type="caution">
    <text evidence="2">The sequence shown here is derived from an EMBL/GenBank/DDBJ whole genome shotgun (WGS) entry which is preliminary data.</text>
</comment>
<gene>
    <name evidence="2" type="ORF">GCM10017581_061750</name>
</gene>
<dbReference type="InterPro" id="IPR006059">
    <property type="entry name" value="SBP"/>
</dbReference>
<dbReference type="PROSITE" id="PS51257">
    <property type="entry name" value="PROKAR_LIPOPROTEIN"/>
    <property type="match status" value="1"/>
</dbReference>
<keyword evidence="1" id="KW-0732">Signal</keyword>
<dbReference type="Pfam" id="PF01547">
    <property type="entry name" value="SBP_bac_1"/>
    <property type="match status" value="1"/>
</dbReference>
<reference evidence="2" key="1">
    <citation type="journal article" date="2014" name="Int. J. Syst. Evol. Microbiol.">
        <title>Complete genome sequence of Corynebacterium casei LMG S-19264T (=DSM 44701T), isolated from a smear-ripened cheese.</title>
        <authorList>
            <consortium name="US DOE Joint Genome Institute (JGI-PGF)"/>
            <person name="Walter F."/>
            <person name="Albersmeier A."/>
            <person name="Kalinowski J."/>
            <person name="Ruckert C."/>
        </authorList>
    </citation>
    <scope>NUCLEOTIDE SEQUENCE</scope>
    <source>
        <strain evidence="2">VKM Ac-1321</strain>
    </source>
</reference>
<dbReference type="EMBL" id="BSFP01000045">
    <property type="protein sequence ID" value="GLL04428.1"/>
    <property type="molecule type" value="Genomic_DNA"/>
</dbReference>
<accession>A0A9W6KNK7</accession>
<evidence type="ECO:0000313" key="2">
    <source>
        <dbReference type="EMBL" id="GLL04428.1"/>
    </source>
</evidence>
<dbReference type="AlphaFoldDB" id="A0A9W6KNK7"/>
<dbReference type="SUPFAM" id="SSF53850">
    <property type="entry name" value="Periplasmic binding protein-like II"/>
    <property type="match status" value="1"/>
</dbReference>
<evidence type="ECO:0000313" key="3">
    <source>
        <dbReference type="Proteomes" id="UP001143480"/>
    </source>
</evidence>
<dbReference type="RefSeq" id="WP_261959482.1">
    <property type="nucleotide sequence ID" value="NZ_BAAAXA010000001.1"/>
</dbReference>
<protein>
    <submittedName>
        <fullName evidence="2">Sugar ABC transporter substrate-binding protein</fullName>
    </submittedName>
</protein>
<feature type="chain" id="PRO_5040738809" evidence="1">
    <location>
        <begin position="27"/>
        <end position="435"/>
    </location>
</feature>
<name>A0A9W6KNK7_9ACTN</name>
<dbReference type="Proteomes" id="UP001143480">
    <property type="component" value="Unassembled WGS sequence"/>
</dbReference>
<organism evidence="2 3">
    <name type="scientific">Dactylosporangium matsuzakiense</name>
    <dbReference type="NCBI Taxonomy" id="53360"/>
    <lineage>
        <taxon>Bacteria</taxon>
        <taxon>Bacillati</taxon>
        <taxon>Actinomycetota</taxon>
        <taxon>Actinomycetes</taxon>
        <taxon>Micromonosporales</taxon>
        <taxon>Micromonosporaceae</taxon>
        <taxon>Dactylosporangium</taxon>
    </lineage>
</organism>